<dbReference type="PRINTS" id="PR00776">
    <property type="entry name" value="HEMOGLOBNASE"/>
</dbReference>
<reference evidence="2" key="2">
    <citation type="journal article" date="2015" name="Data Brief">
        <title>Shoot transcriptome of the giant reed, Arundo donax.</title>
        <authorList>
            <person name="Barrero R.A."/>
            <person name="Guerrero F.D."/>
            <person name="Moolhuijzen P."/>
            <person name="Goolsby J.A."/>
            <person name="Tidwell J."/>
            <person name="Bellgard S.E."/>
            <person name="Bellgard M.I."/>
        </authorList>
    </citation>
    <scope>NUCLEOTIDE SEQUENCE</scope>
    <source>
        <tissue evidence="2">Shoot tissue taken approximately 20 cm above the soil surface</tissue>
    </source>
</reference>
<protein>
    <submittedName>
        <fullName evidence="2">Uncharacterized protein</fullName>
    </submittedName>
</protein>
<evidence type="ECO:0000313" key="2">
    <source>
        <dbReference type="EMBL" id="JAD82819.1"/>
    </source>
</evidence>
<dbReference type="PANTHER" id="PTHR12000">
    <property type="entry name" value="HEMOGLOBINASE FAMILY MEMBER"/>
    <property type="match status" value="1"/>
</dbReference>
<dbReference type="GO" id="GO:0004197">
    <property type="term" value="F:cysteine-type endopeptidase activity"/>
    <property type="evidence" value="ECO:0007669"/>
    <property type="project" value="TreeGrafter"/>
</dbReference>
<dbReference type="PANTHER" id="PTHR12000:SF25">
    <property type="entry name" value="VACUOLAR-PROCESSING ENZYME BETA-ISOZYME 1"/>
    <property type="match status" value="1"/>
</dbReference>
<name>A0A0A9D2J0_ARUDO</name>
<dbReference type="AlphaFoldDB" id="A0A0A9D2J0"/>
<comment type="similarity">
    <text evidence="1">Belongs to the peptidase C13 family.</text>
</comment>
<evidence type="ECO:0000256" key="1">
    <source>
        <dbReference type="ARBA" id="ARBA00009941"/>
    </source>
</evidence>
<reference evidence="2" key="1">
    <citation type="submission" date="2014-09" db="EMBL/GenBank/DDBJ databases">
        <authorList>
            <person name="Magalhaes I.L.F."/>
            <person name="Oliveira U."/>
            <person name="Santos F.R."/>
            <person name="Vidigal T.H.D.A."/>
            <person name="Brescovit A.D."/>
            <person name="Santos A.J."/>
        </authorList>
    </citation>
    <scope>NUCLEOTIDE SEQUENCE</scope>
    <source>
        <tissue evidence="2">Shoot tissue taken approximately 20 cm above the soil surface</tissue>
    </source>
</reference>
<dbReference type="InterPro" id="IPR001096">
    <property type="entry name" value="Peptidase_C13"/>
</dbReference>
<proteinExistence type="inferred from homology"/>
<sequence length="125" mass="13882">MLRRRLPSRWRRMKRGRGGPCSSRAHPATGTTGTSYACLVCSCSKMECKAMIACLRDSGVLVAWCHAYQILQKGGVEEENIVVFMYDDIAHNILNPRPGVIINHPKGENVYTGVPKDYTVDQVTA</sequence>
<dbReference type="Gene3D" id="3.40.50.1460">
    <property type="match status" value="1"/>
</dbReference>
<dbReference type="GO" id="GO:0051603">
    <property type="term" value="P:proteolysis involved in protein catabolic process"/>
    <property type="evidence" value="ECO:0007669"/>
    <property type="project" value="TreeGrafter"/>
</dbReference>
<accession>A0A0A9D2J0</accession>
<dbReference type="EMBL" id="GBRH01215076">
    <property type="protein sequence ID" value="JAD82819.1"/>
    <property type="molecule type" value="Transcribed_RNA"/>
</dbReference>
<dbReference type="GO" id="GO:0005773">
    <property type="term" value="C:vacuole"/>
    <property type="evidence" value="ECO:0007669"/>
    <property type="project" value="GOC"/>
</dbReference>
<dbReference type="GO" id="GO:0006624">
    <property type="term" value="P:vacuolar protein processing"/>
    <property type="evidence" value="ECO:0007669"/>
    <property type="project" value="TreeGrafter"/>
</dbReference>
<dbReference type="Pfam" id="PF01650">
    <property type="entry name" value="Peptidase_C13"/>
    <property type="match status" value="1"/>
</dbReference>
<organism evidence="2">
    <name type="scientific">Arundo donax</name>
    <name type="common">Giant reed</name>
    <name type="synonym">Donax arundinaceus</name>
    <dbReference type="NCBI Taxonomy" id="35708"/>
    <lineage>
        <taxon>Eukaryota</taxon>
        <taxon>Viridiplantae</taxon>
        <taxon>Streptophyta</taxon>
        <taxon>Embryophyta</taxon>
        <taxon>Tracheophyta</taxon>
        <taxon>Spermatophyta</taxon>
        <taxon>Magnoliopsida</taxon>
        <taxon>Liliopsida</taxon>
        <taxon>Poales</taxon>
        <taxon>Poaceae</taxon>
        <taxon>PACMAD clade</taxon>
        <taxon>Arundinoideae</taxon>
        <taxon>Arundineae</taxon>
        <taxon>Arundo</taxon>
    </lineage>
</organism>